<organism evidence="3 4">
    <name type="scientific">Spodoptera exigua</name>
    <name type="common">Beet armyworm</name>
    <name type="synonym">Noctua fulgens</name>
    <dbReference type="NCBI Taxonomy" id="7107"/>
    <lineage>
        <taxon>Eukaryota</taxon>
        <taxon>Metazoa</taxon>
        <taxon>Ecdysozoa</taxon>
        <taxon>Arthropoda</taxon>
        <taxon>Hexapoda</taxon>
        <taxon>Insecta</taxon>
        <taxon>Pterygota</taxon>
        <taxon>Neoptera</taxon>
        <taxon>Endopterygota</taxon>
        <taxon>Lepidoptera</taxon>
        <taxon>Glossata</taxon>
        <taxon>Ditrysia</taxon>
        <taxon>Noctuoidea</taxon>
        <taxon>Noctuidae</taxon>
        <taxon>Amphipyrinae</taxon>
        <taxon>Spodoptera</taxon>
    </lineage>
</organism>
<dbReference type="CDD" id="cd06583">
    <property type="entry name" value="PGRP"/>
    <property type="match status" value="1"/>
</dbReference>
<dbReference type="GO" id="GO:0045087">
    <property type="term" value="P:innate immune response"/>
    <property type="evidence" value="ECO:0007669"/>
    <property type="project" value="UniProtKB-KW"/>
</dbReference>
<dbReference type="InterPro" id="IPR036505">
    <property type="entry name" value="Amidase/PGRP_sf"/>
</dbReference>
<name>A0A922SBL6_SPOEX</name>
<evidence type="ECO:0000313" key="4">
    <source>
        <dbReference type="Proteomes" id="UP000814243"/>
    </source>
</evidence>
<dbReference type="InterPro" id="IPR002502">
    <property type="entry name" value="Amidase_domain"/>
</dbReference>
<comment type="caution">
    <text evidence="3">The sequence shown here is derived from an EMBL/GenBank/DDBJ whole genome shotgun (WGS) entry which is preliminary data.</text>
</comment>
<dbReference type="Proteomes" id="UP000814243">
    <property type="component" value="Unassembled WGS sequence"/>
</dbReference>
<accession>A0A922SBL6</accession>
<gene>
    <name evidence="3" type="ORF">HF086_006736</name>
</gene>
<dbReference type="PANTHER" id="PTHR11022">
    <property type="entry name" value="PEPTIDOGLYCAN RECOGNITION PROTEIN"/>
    <property type="match status" value="1"/>
</dbReference>
<dbReference type="PANTHER" id="PTHR11022:SF41">
    <property type="entry name" value="PEPTIDOGLYCAN-RECOGNITION PROTEIN LC-RELATED"/>
    <property type="match status" value="1"/>
</dbReference>
<protein>
    <recommendedName>
        <fullName evidence="5">N-acetylmuramoyl-L-alanine amidase</fullName>
    </recommendedName>
</protein>
<evidence type="ECO:0008006" key="5">
    <source>
        <dbReference type="Google" id="ProtNLM"/>
    </source>
</evidence>
<dbReference type="InterPro" id="IPR015510">
    <property type="entry name" value="PGRP"/>
</dbReference>
<evidence type="ECO:0000256" key="2">
    <source>
        <dbReference type="ARBA" id="ARBA00022859"/>
    </source>
</evidence>
<dbReference type="EMBL" id="JACEFF010000774">
    <property type="protein sequence ID" value="KAH9631158.1"/>
    <property type="molecule type" value="Genomic_DNA"/>
</dbReference>
<evidence type="ECO:0000256" key="1">
    <source>
        <dbReference type="ARBA" id="ARBA00022588"/>
    </source>
</evidence>
<proteinExistence type="predicted"/>
<keyword evidence="1" id="KW-0399">Innate immunity</keyword>
<reference evidence="3" key="1">
    <citation type="journal article" date="2021" name="G3 (Bethesda)">
        <title>Genome and transcriptome analysis of the beet armyworm Spodoptera exigua reveals targets for pest control. .</title>
        <authorList>
            <person name="Simon S."/>
            <person name="Breeschoten T."/>
            <person name="Jansen H.J."/>
            <person name="Dirks R.P."/>
            <person name="Schranz M.E."/>
            <person name="Ros V.I.D."/>
        </authorList>
    </citation>
    <scope>NUCLEOTIDE SEQUENCE</scope>
    <source>
        <strain evidence="3">TB_SE_WUR_2020</strain>
    </source>
</reference>
<dbReference type="GO" id="GO:0009253">
    <property type="term" value="P:peptidoglycan catabolic process"/>
    <property type="evidence" value="ECO:0007669"/>
    <property type="project" value="InterPro"/>
</dbReference>
<dbReference type="GO" id="GO:0008745">
    <property type="term" value="F:N-acetylmuramoyl-L-alanine amidase activity"/>
    <property type="evidence" value="ECO:0007669"/>
    <property type="project" value="InterPro"/>
</dbReference>
<dbReference type="SUPFAM" id="SSF55846">
    <property type="entry name" value="N-acetylmuramoyl-L-alanine amidase-like"/>
    <property type="match status" value="1"/>
</dbReference>
<dbReference type="AlphaFoldDB" id="A0A922SBL6"/>
<dbReference type="Gene3D" id="3.40.80.10">
    <property type="entry name" value="Peptidoglycan recognition protein-like"/>
    <property type="match status" value="1"/>
</dbReference>
<sequence>MLTITQHLIRFPVETPPAETLATTKALIAEGVKLGKISPDYKLIGHNQVSATECPGTAFYKEFSTWDHYSPGNPDFSGLSIPVAAAKE</sequence>
<evidence type="ECO:0000313" key="3">
    <source>
        <dbReference type="EMBL" id="KAH9631158.1"/>
    </source>
</evidence>
<keyword evidence="2" id="KW-0391">Immunity</keyword>